<keyword evidence="1" id="KW-1133">Transmembrane helix</keyword>
<feature type="transmembrane region" description="Helical" evidence="1">
    <location>
        <begin position="61"/>
        <end position="82"/>
    </location>
</feature>
<evidence type="ECO:0000256" key="1">
    <source>
        <dbReference type="SAM" id="Phobius"/>
    </source>
</evidence>
<organism evidence="2 3">
    <name type="scientific">Panicum miliaceum</name>
    <name type="common">Proso millet</name>
    <name type="synonym">Broomcorn millet</name>
    <dbReference type="NCBI Taxonomy" id="4540"/>
    <lineage>
        <taxon>Eukaryota</taxon>
        <taxon>Viridiplantae</taxon>
        <taxon>Streptophyta</taxon>
        <taxon>Embryophyta</taxon>
        <taxon>Tracheophyta</taxon>
        <taxon>Spermatophyta</taxon>
        <taxon>Magnoliopsida</taxon>
        <taxon>Liliopsida</taxon>
        <taxon>Poales</taxon>
        <taxon>Poaceae</taxon>
        <taxon>PACMAD clade</taxon>
        <taxon>Panicoideae</taxon>
        <taxon>Panicodae</taxon>
        <taxon>Paniceae</taxon>
        <taxon>Panicinae</taxon>
        <taxon>Panicum</taxon>
        <taxon>Panicum sect. Panicum</taxon>
    </lineage>
</organism>
<gene>
    <name evidence="2" type="ORF">C2845_PM10G09580</name>
</gene>
<dbReference type="Proteomes" id="UP000275267">
    <property type="component" value="Unassembled WGS sequence"/>
</dbReference>
<keyword evidence="3" id="KW-1185">Reference proteome</keyword>
<keyword evidence="1" id="KW-0812">Transmembrane</keyword>
<evidence type="ECO:0000313" key="3">
    <source>
        <dbReference type="Proteomes" id="UP000275267"/>
    </source>
</evidence>
<dbReference type="AlphaFoldDB" id="A0A3L6PBG5"/>
<name>A0A3L6PBG5_PANMI</name>
<accession>A0A3L6PBG5</accession>
<sequence length="114" mass="12028">MGSLPVGMAPKKRRWGMDMGMGMVVVVTVEDTAAAMAAIHQDMVGMVEDTDITLDMVVDTVADTVITLGMVVDMAITTVMVVNMSTDMEDTVVVVAPVAVGTELQSFATIMCVL</sequence>
<dbReference type="EMBL" id="PQIB02000018">
    <property type="protein sequence ID" value="RLM54198.1"/>
    <property type="molecule type" value="Genomic_DNA"/>
</dbReference>
<reference evidence="3" key="1">
    <citation type="journal article" date="2019" name="Nat. Commun.">
        <title>The genome of broomcorn millet.</title>
        <authorList>
            <person name="Zou C."/>
            <person name="Miki D."/>
            <person name="Li D."/>
            <person name="Tang Q."/>
            <person name="Xiao L."/>
            <person name="Rajput S."/>
            <person name="Deng P."/>
            <person name="Jia W."/>
            <person name="Huang R."/>
            <person name="Zhang M."/>
            <person name="Sun Y."/>
            <person name="Hu J."/>
            <person name="Fu X."/>
            <person name="Schnable P.S."/>
            <person name="Li F."/>
            <person name="Zhang H."/>
            <person name="Feng B."/>
            <person name="Zhu X."/>
            <person name="Liu R."/>
            <person name="Schnable J.C."/>
            <person name="Zhu J.-K."/>
            <person name="Zhang H."/>
        </authorList>
    </citation>
    <scope>NUCLEOTIDE SEQUENCE [LARGE SCALE GENOMIC DNA]</scope>
</reference>
<proteinExistence type="predicted"/>
<comment type="caution">
    <text evidence="2">The sequence shown here is derived from an EMBL/GenBank/DDBJ whole genome shotgun (WGS) entry which is preliminary data.</text>
</comment>
<evidence type="ECO:0000313" key="2">
    <source>
        <dbReference type="EMBL" id="RLM54198.1"/>
    </source>
</evidence>
<protein>
    <submittedName>
        <fullName evidence="2">Uncharacterized protein</fullName>
    </submittedName>
</protein>
<keyword evidence="1" id="KW-0472">Membrane</keyword>